<evidence type="ECO:0000313" key="1">
    <source>
        <dbReference type="EMBL" id="MFE7964328.1"/>
    </source>
</evidence>
<protein>
    <submittedName>
        <fullName evidence="1">Uncharacterized protein</fullName>
    </submittedName>
</protein>
<gene>
    <name evidence="1" type="ORF">ACFU0X_14905</name>
</gene>
<dbReference type="Proteomes" id="UP001600650">
    <property type="component" value="Unassembled WGS sequence"/>
</dbReference>
<keyword evidence="2" id="KW-1185">Reference proteome</keyword>
<comment type="caution">
    <text evidence="1">The sequence shown here is derived from an EMBL/GenBank/DDBJ whole genome shotgun (WGS) entry which is preliminary data.</text>
</comment>
<sequence>MLIEPPGGLPDHEDGHPEATLELPFRRALCMIRTDGINDAKTVMPLRRAALEGPFAGVSAE</sequence>
<proteinExistence type="predicted"/>
<reference evidence="1 2" key="1">
    <citation type="submission" date="2024-09" db="EMBL/GenBank/DDBJ databases">
        <title>The Natural Products Discovery Center: Release of the First 8490 Sequenced Strains for Exploring Actinobacteria Biosynthetic Diversity.</title>
        <authorList>
            <person name="Kalkreuter E."/>
            <person name="Kautsar S.A."/>
            <person name="Yang D."/>
            <person name="Bader C.D."/>
            <person name="Teijaro C.N."/>
            <person name="Fluegel L."/>
            <person name="Davis C.M."/>
            <person name="Simpson J.R."/>
            <person name="Lauterbach L."/>
            <person name="Steele A.D."/>
            <person name="Gui C."/>
            <person name="Meng S."/>
            <person name="Li G."/>
            <person name="Viehrig K."/>
            <person name="Ye F."/>
            <person name="Su P."/>
            <person name="Kiefer A.F."/>
            <person name="Nichols A."/>
            <person name="Cepeda A.J."/>
            <person name="Yan W."/>
            <person name="Fan B."/>
            <person name="Jiang Y."/>
            <person name="Adhikari A."/>
            <person name="Zheng C.-J."/>
            <person name="Schuster L."/>
            <person name="Cowan T.M."/>
            <person name="Smanski M.J."/>
            <person name="Chevrette M.G."/>
            <person name="De Carvalho L.P.S."/>
            <person name="Shen B."/>
        </authorList>
    </citation>
    <scope>NUCLEOTIDE SEQUENCE [LARGE SCALE GENOMIC DNA]</scope>
    <source>
        <strain evidence="1 2">NPDC057399</strain>
    </source>
</reference>
<dbReference type="EMBL" id="JBHVBU010000035">
    <property type="protein sequence ID" value="MFE7964328.1"/>
    <property type="molecule type" value="Genomic_DNA"/>
</dbReference>
<dbReference type="RefSeq" id="WP_381726591.1">
    <property type="nucleotide sequence ID" value="NZ_JBHVBU010000035.1"/>
</dbReference>
<accession>A0ABW6JG29</accession>
<name>A0ABW6JG29_STRCE</name>
<organism evidence="1 2">
    <name type="scientific">Streptomyces cellulosae</name>
    <dbReference type="NCBI Taxonomy" id="1968"/>
    <lineage>
        <taxon>Bacteria</taxon>
        <taxon>Bacillati</taxon>
        <taxon>Actinomycetota</taxon>
        <taxon>Actinomycetes</taxon>
        <taxon>Kitasatosporales</taxon>
        <taxon>Streptomycetaceae</taxon>
        <taxon>Streptomyces</taxon>
    </lineage>
</organism>
<evidence type="ECO:0000313" key="2">
    <source>
        <dbReference type="Proteomes" id="UP001600650"/>
    </source>
</evidence>